<dbReference type="Pfam" id="PF00196">
    <property type="entry name" value="GerE"/>
    <property type="match status" value="1"/>
</dbReference>
<dbReference type="InterPro" id="IPR036388">
    <property type="entry name" value="WH-like_DNA-bd_sf"/>
</dbReference>
<dbReference type="CDD" id="cd06170">
    <property type="entry name" value="LuxR_C_like"/>
    <property type="match status" value="1"/>
</dbReference>
<dbReference type="PROSITE" id="PS50043">
    <property type="entry name" value="HTH_LUXR_2"/>
    <property type="match status" value="1"/>
</dbReference>
<dbReference type="InterPro" id="IPR016032">
    <property type="entry name" value="Sig_transdc_resp-reg_C-effctor"/>
</dbReference>
<name>A0ABY8SQE7_9BURK</name>
<dbReference type="RefSeq" id="WP_283486383.1">
    <property type="nucleotide sequence ID" value="NZ_CP125947.1"/>
</dbReference>
<proteinExistence type="predicted"/>
<dbReference type="SMART" id="SM00421">
    <property type="entry name" value="HTH_LUXR"/>
    <property type="match status" value="1"/>
</dbReference>
<evidence type="ECO:0000259" key="1">
    <source>
        <dbReference type="PROSITE" id="PS50043"/>
    </source>
</evidence>
<evidence type="ECO:0000313" key="2">
    <source>
        <dbReference type="EMBL" id="WHS65282.1"/>
    </source>
</evidence>
<keyword evidence="3" id="KW-1185">Reference proteome</keyword>
<protein>
    <submittedName>
        <fullName evidence="2">Helix-turn-helix transcriptional regulator</fullName>
    </submittedName>
</protein>
<gene>
    <name evidence="2" type="ORF">QMY55_22855</name>
</gene>
<accession>A0ABY8SQE7</accession>
<dbReference type="SUPFAM" id="SSF46894">
    <property type="entry name" value="C-terminal effector domain of the bipartite response regulators"/>
    <property type="match status" value="1"/>
</dbReference>
<dbReference type="InterPro" id="IPR000792">
    <property type="entry name" value="Tscrpt_reg_LuxR_C"/>
</dbReference>
<dbReference type="EMBL" id="CP125947">
    <property type="protein sequence ID" value="WHS65282.1"/>
    <property type="molecule type" value="Genomic_DNA"/>
</dbReference>
<organism evidence="2 3">
    <name type="scientific">Comamonas resistens</name>
    <dbReference type="NCBI Taxonomy" id="3046670"/>
    <lineage>
        <taxon>Bacteria</taxon>
        <taxon>Pseudomonadati</taxon>
        <taxon>Pseudomonadota</taxon>
        <taxon>Betaproteobacteria</taxon>
        <taxon>Burkholderiales</taxon>
        <taxon>Comamonadaceae</taxon>
        <taxon>Comamonas</taxon>
    </lineage>
</organism>
<evidence type="ECO:0000313" key="3">
    <source>
        <dbReference type="Proteomes" id="UP001240697"/>
    </source>
</evidence>
<reference evidence="2 3" key="1">
    <citation type="submission" date="2023-05" db="EMBL/GenBank/DDBJ databases">
        <authorList>
            <person name="Yin Y."/>
            <person name="Lu Z."/>
        </authorList>
    </citation>
    <scope>NUCLEOTIDE SEQUENCE [LARGE SCALE GENOMIC DNA]</scope>
    <source>
        <strain evidence="2 3">ZM22</strain>
    </source>
</reference>
<dbReference type="Proteomes" id="UP001240697">
    <property type="component" value="Chromosome"/>
</dbReference>
<dbReference type="Gene3D" id="1.10.10.10">
    <property type="entry name" value="Winged helix-like DNA-binding domain superfamily/Winged helix DNA-binding domain"/>
    <property type="match status" value="1"/>
</dbReference>
<dbReference type="Gene3D" id="3.30.450.20">
    <property type="entry name" value="PAS domain"/>
    <property type="match status" value="1"/>
</dbReference>
<sequence>MESAFAKMGFADYDTRNMACVLKDVPLFMRSTIAPAADKKAVPAERDGKLISAEQFSRITSLLYDAALDPKSWWQPCLAAIRDQLGANYAALIVRLPGHADLGLILSSAGEYRDAAVYPSEIAALCPFRGMPTDQVVTVTDVLSEAEWRASAYYNDFCKDMQCFHVIAADVATKDGCTYALRVTRPETSSNFDAQDRAFMNMLVPHVKRALNLHLSVHQDRQVISLYSRAMAQLMVGVVILDQNGMVIESNPAATGILEMQDGLKVSGGMLEANYASDNRKLQRLIRDALMQTGASRLSITEGVSVGRQSGQLNWGVVVQSISPDEWTEGKQRPSVAVFVRDTSGKAEPSIKLAQQLFQLTPAETALAIQLANGLSLEETAEALNIRRNTARAHLRSIFSKTGVRRQTELVRIFLNSVAWLGNK</sequence>
<feature type="domain" description="HTH luxR-type" evidence="1">
    <location>
        <begin position="353"/>
        <end position="418"/>
    </location>
</feature>